<keyword evidence="3" id="KW-1185">Reference proteome</keyword>
<evidence type="ECO:0000313" key="2">
    <source>
        <dbReference type="EMBL" id="KAG7398466.1"/>
    </source>
</evidence>
<proteinExistence type="predicted"/>
<dbReference type="AlphaFoldDB" id="A0A8T1WYD7"/>
<dbReference type="OrthoDB" id="58838at2759"/>
<organism evidence="2 3">
    <name type="scientific">Phytophthora boehmeriae</name>
    <dbReference type="NCBI Taxonomy" id="109152"/>
    <lineage>
        <taxon>Eukaryota</taxon>
        <taxon>Sar</taxon>
        <taxon>Stramenopiles</taxon>
        <taxon>Oomycota</taxon>
        <taxon>Peronosporomycetes</taxon>
        <taxon>Peronosporales</taxon>
        <taxon>Peronosporaceae</taxon>
        <taxon>Phytophthora</taxon>
    </lineage>
</organism>
<dbReference type="Proteomes" id="UP000693981">
    <property type="component" value="Unassembled WGS sequence"/>
</dbReference>
<protein>
    <submittedName>
        <fullName evidence="2">Uncharacterized protein</fullName>
    </submittedName>
</protein>
<accession>A0A8T1WYD7</accession>
<reference evidence="2" key="1">
    <citation type="submission" date="2021-02" db="EMBL/GenBank/DDBJ databases">
        <authorList>
            <person name="Palmer J.M."/>
        </authorList>
    </citation>
    <scope>NUCLEOTIDE SEQUENCE</scope>
    <source>
        <strain evidence="2">SCRP23</strain>
    </source>
</reference>
<dbReference type="EMBL" id="JAGDFL010000080">
    <property type="protein sequence ID" value="KAG7398466.1"/>
    <property type="molecule type" value="Genomic_DNA"/>
</dbReference>
<feature type="region of interest" description="Disordered" evidence="1">
    <location>
        <begin position="175"/>
        <end position="198"/>
    </location>
</feature>
<evidence type="ECO:0000313" key="3">
    <source>
        <dbReference type="Proteomes" id="UP000693981"/>
    </source>
</evidence>
<sequence length="452" mass="51237">MRRGKERWTQADDKRLGRALLAVYAEHGEAVVTSDMCALWRRVQYFYQDLVTKEKAIADIAAVPRSARSLHTRWARDIRPEMLLYASIVDRLLQAGWKAAQALREASSRFQAKRRKVNTEIMRQFALDRKRADVQQVESEHPRLKFESFHYRHCYDVLHMNPRFVESLLCHKNGGTEGNGDRKRRRPPIGDSDEEERYSTAHIQSLPIIMAARALLLLPFAGGAAWSGNATLTRMRQKDRASPGGETLEFIPGSMDDTIMETLETGDIIFFQRKLTALQPLAAFHTWITRRQLRPRFDHCGWVYVDRLGRKFIVEETLDKDSRLADVTVTAIMLQRSKEVQDAANCFIAKNLGRTSRISLRHTASALISPDEMRKASSYEAPVFPSAAFVIEAYEAMGLVNKDQLTSTEPALSAATVTPRDLAASRIKLHDGQENGSDAAKAFGRLIPIRLE</sequence>
<name>A0A8T1WYD7_9STRA</name>
<comment type="caution">
    <text evidence="2">The sequence shown here is derived from an EMBL/GenBank/DDBJ whole genome shotgun (WGS) entry which is preliminary data.</text>
</comment>
<evidence type="ECO:0000256" key="1">
    <source>
        <dbReference type="SAM" id="MobiDB-lite"/>
    </source>
</evidence>
<gene>
    <name evidence="2" type="ORF">PHYBOEH_011087</name>
</gene>